<dbReference type="AlphaFoldDB" id="A0A5E7XZH5"/>
<dbReference type="EMBL" id="CABVLI010000017">
    <property type="protein sequence ID" value="VVS98553.1"/>
    <property type="molecule type" value="Genomic_DNA"/>
</dbReference>
<protein>
    <submittedName>
        <fullName evidence="1">Uncharacterized protein</fullName>
    </submittedName>
</protein>
<name>A0A5E7XZH5_9SPHN</name>
<gene>
    <name evidence="1" type="ORF">SPHINGO391_240026</name>
</gene>
<evidence type="ECO:0000313" key="2">
    <source>
        <dbReference type="Proteomes" id="UP000326857"/>
    </source>
</evidence>
<reference evidence="1 2" key="1">
    <citation type="submission" date="2019-09" db="EMBL/GenBank/DDBJ databases">
        <authorList>
            <person name="Dittami M. S."/>
        </authorList>
    </citation>
    <scope>NUCLEOTIDE SEQUENCE [LARGE SCALE GENOMIC DNA]</scope>
    <source>
        <strain evidence="1">SPHINGO391</strain>
    </source>
</reference>
<accession>A0A5E7XZH5</accession>
<dbReference type="Proteomes" id="UP000326857">
    <property type="component" value="Unassembled WGS sequence"/>
</dbReference>
<proteinExistence type="predicted"/>
<organism evidence="1 2">
    <name type="scientific">Sphingomonas aurantiaca</name>
    <dbReference type="NCBI Taxonomy" id="185949"/>
    <lineage>
        <taxon>Bacteria</taxon>
        <taxon>Pseudomonadati</taxon>
        <taxon>Pseudomonadota</taxon>
        <taxon>Alphaproteobacteria</taxon>
        <taxon>Sphingomonadales</taxon>
        <taxon>Sphingomonadaceae</taxon>
        <taxon>Sphingomonas</taxon>
    </lineage>
</organism>
<sequence length="25" mass="3153">MPHAHEYDVSWEVYRIRRAFTFLLD</sequence>
<evidence type="ECO:0000313" key="1">
    <source>
        <dbReference type="EMBL" id="VVS98553.1"/>
    </source>
</evidence>